<dbReference type="Proteomes" id="UP001648503">
    <property type="component" value="Unassembled WGS sequence"/>
</dbReference>
<proteinExistence type="inferred from homology"/>
<evidence type="ECO:0000256" key="4">
    <source>
        <dbReference type="ARBA" id="ARBA00023163"/>
    </source>
</evidence>
<dbReference type="EMBL" id="JAFCIX010000545">
    <property type="protein sequence ID" value="KAH6588081.1"/>
    <property type="molecule type" value="Genomic_DNA"/>
</dbReference>
<evidence type="ECO:0000313" key="9">
    <source>
        <dbReference type="Proteomes" id="UP001648503"/>
    </source>
</evidence>
<sequence length="194" mass="21472">MSLVNLLNVQVLNDPAPFLDPLQFEITFEAISEVKEDLEFKVIYVGSAHTQEYDQVLESVMVGPVPVGVSKFVLEAPAPNPNKIPRTDALGVTVLFLSVLYLGQEFVRVGYYVNNSVIDETLVELYDPENPPTTIDFKVLSRSILAEKPKVTRFQIKWDLETDPAVASNGAAAMANNKSEIMSHAPAETMDIEM</sequence>
<evidence type="ECO:0000313" key="8">
    <source>
        <dbReference type="EMBL" id="KAH6588081.1"/>
    </source>
</evidence>
<comment type="caution">
    <text evidence="8">The sequence shown here is derived from an EMBL/GenBank/DDBJ whole genome shotgun (WGS) entry which is preliminary data.</text>
</comment>
<dbReference type="InterPro" id="IPR036747">
    <property type="entry name" value="ASF1-like_sf"/>
</dbReference>
<keyword evidence="6" id="KW-0539">Nucleus</keyword>
<keyword evidence="3" id="KW-0805">Transcription regulation</keyword>
<dbReference type="PANTHER" id="PTHR12040:SF0">
    <property type="entry name" value="HISTONE CHAPERONE ASF1"/>
    <property type="match status" value="1"/>
</dbReference>
<dbReference type="InterPro" id="IPR006818">
    <property type="entry name" value="ASF1-like"/>
</dbReference>
<evidence type="ECO:0000256" key="5">
    <source>
        <dbReference type="ARBA" id="ARBA00023186"/>
    </source>
</evidence>
<comment type="subcellular location">
    <subcellularLocation>
        <location evidence="1">Nucleus</location>
    </subcellularLocation>
</comment>
<evidence type="ECO:0000256" key="3">
    <source>
        <dbReference type="ARBA" id="ARBA00023015"/>
    </source>
</evidence>
<keyword evidence="9" id="KW-1185">Reference proteome</keyword>
<evidence type="ECO:0000256" key="1">
    <source>
        <dbReference type="ARBA" id="ARBA00004123"/>
    </source>
</evidence>
<reference evidence="8 9" key="1">
    <citation type="submission" date="2021-02" db="EMBL/GenBank/DDBJ databases">
        <title>Variation within the Batrachochytrium salamandrivorans European outbreak.</title>
        <authorList>
            <person name="Kelly M."/>
            <person name="Pasmans F."/>
            <person name="Shea T.P."/>
            <person name="Munoz J.F."/>
            <person name="Carranza S."/>
            <person name="Cuomo C.A."/>
            <person name="Martel A."/>
        </authorList>
    </citation>
    <scope>NUCLEOTIDE SEQUENCE [LARGE SCALE GENOMIC DNA]</scope>
    <source>
        <strain evidence="8 9">AMFP18/2</strain>
    </source>
</reference>
<comment type="similarity">
    <text evidence="2">Belongs to the ASF1 family.</text>
</comment>
<dbReference type="SUPFAM" id="SSF101546">
    <property type="entry name" value="ASF1-like"/>
    <property type="match status" value="1"/>
</dbReference>
<organism evidence="8 9">
    <name type="scientific">Batrachochytrium salamandrivorans</name>
    <dbReference type="NCBI Taxonomy" id="1357716"/>
    <lineage>
        <taxon>Eukaryota</taxon>
        <taxon>Fungi</taxon>
        <taxon>Fungi incertae sedis</taxon>
        <taxon>Chytridiomycota</taxon>
        <taxon>Chytridiomycota incertae sedis</taxon>
        <taxon>Chytridiomycetes</taxon>
        <taxon>Rhizophydiales</taxon>
        <taxon>Rhizophydiales incertae sedis</taxon>
        <taxon>Batrachochytrium</taxon>
    </lineage>
</organism>
<dbReference type="PANTHER" id="PTHR12040">
    <property type="entry name" value="ANTI-SILENCING PROTEIN 1"/>
    <property type="match status" value="1"/>
</dbReference>
<accession>A0ABQ8EX59</accession>
<keyword evidence="4" id="KW-0804">Transcription</keyword>
<keyword evidence="5" id="KW-0143">Chaperone</keyword>
<gene>
    <name evidence="8" type="ORF">BASA50_010943</name>
</gene>
<protein>
    <recommendedName>
        <fullName evidence="7">Anti-silencing function protein 1</fullName>
    </recommendedName>
</protein>
<evidence type="ECO:0000256" key="6">
    <source>
        <dbReference type="ARBA" id="ARBA00023242"/>
    </source>
</evidence>
<dbReference type="Pfam" id="PF04729">
    <property type="entry name" value="ASF1_hist_chap"/>
    <property type="match status" value="1"/>
</dbReference>
<evidence type="ECO:0000256" key="2">
    <source>
        <dbReference type="ARBA" id="ARBA00006051"/>
    </source>
</evidence>
<name>A0ABQ8EX59_9FUNG</name>
<evidence type="ECO:0000256" key="7">
    <source>
        <dbReference type="ARBA" id="ARBA00032776"/>
    </source>
</evidence>
<dbReference type="Gene3D" id="2.60.40.1490">
    <property type="entry name" value="Histone chaperone ASF1-like"/>
    <property type="match status" value="1"/>
</dbReference>